<evidence type="ECO:0008006" key="3">
    <source>
        <dbReference type="Google" id="ProtNLM"/>
    </source>
</evidence>
<sequence length="135" mass="15280">MARPSKYTDEILDVICERLSEGEPLAQICRDEGMPTDRTVRNWVRERDDVSSAIARAREIGFDRIAEDCLAIADEQAGDVQRDKLRIETRLKLLAKWDPKRFGDRNQMELSGPNGGPVEQTTRIEIVAVEAKAPE</sequence>
<protein>
    <recommendedName>
        <fullName evidence="3">Terminase small subunit protein</fullName>
    </recommendedName>
</protein>
<dbReference type="Pfam" id="PF20901">
    <property type="entry name" value="Sf6_terminase"/>
    <property type="match status" value="1"/>
</dbReference>
<dbReference type="EMBL" id="JBHSGG010000032">
    <property type="protein sequence ID" value="MFC4728808.1"/>
    <property type="molecule type" value="Genomic_DNA"/>
</dbReference>
<name>A0ABV9NQG5_9GAMM</name>
<organism evidence="1 2">
    <name type="scientific">Coralloluteibacterium thermophilum</name>
    <dbReference type="NCBI Taxonomy" id="2707049"/>
    <lineage>
        <taxon>Bacteria</taxon>
        <taxon>Pseudomonadati</taxon>
        <taxon>Pseudomonadota</taxon>
        <taxon>Gammaproteobacteria</taxon>
        <taxon>Lysobacterales</taxon>
        <taxon>Lysobacteraceae</taxon>
        <taxon>Coralloluteibacterium</taxon>
    </lineage>
</organism>
<dbReference type="Proteomes" id="UP001595892">
    <property type="component" value="Unassembled WGS sequence"/>
</dbReference>
<accession>A0ABV9NQG5</accession>
<gene>
    <name evidence="1" type="ORF">ACFO3Q_11565</name>
</gene>
<keyword evidence="2" id="KW-1185">Reference proteome</keyword>
<evidence type="ECO:0000313" key="1">
    <source>
        <dbReference type="EMBL" id="MFC4728808.1"/>
    </source>
</evidence>
<dbReference type="RefSeq" id="WP_377004880.1">
    <property type="nucleotide sequence ID" value="NZ_JBHSGG010000032.1"/>
</dbReference>
<proteinExistence type="predicted"/>
<reference evidence="2" key="1">
    <citation type="journal article" date="2019" name="Int. J. Syst. Evol. Microbiol.">
        <title>The Global Catalogue of Microorganisms (GCM) 10K type strain sequencing project: providing services to taxonomists for standard genome sequencing and annotation.</title>
        <authorList>
            <consortium name="The Broad Institute Genomics Platform"/>
            <consortium name="The Broad Institute Genome Sequencing Center for Infectious Disease"/>
            <person name="Wu L."/>
            <person name="Ma J."/>
        </authorList>
    </citation>
    <scope>NUCLEOTIDE SEQUENCE [LARGE SCALE GENOMIC DNA]</scope>
    <source>
        <strain evidence="2">CGMCC 1.13574</strain>
    </source>
</reference>
<dbReference type="InterPro" id="IPR048683">
    <property type="entry name" value="Sf6_terminase"/>
</dbReference>
<comment type="caution">
    <text evidence="1">The sequence shown here is derived from an EMBL/GenBank/DDBJ whole genome shotgun (WGS) entry which is preliminary data.</text>
</comment>
<evidence type="ECO:0000313" key="2">
    <source>
        <dbReference type="Proteomes" id="UP001595892"/>
    </source>
</evidence>
<dbReference type="Gene3D" id="1.10.10.60">
    <property type="entry name" value="Homeodomain-like"/>
    <property type="match status" value="1"/>
</dbReference>